<dbReference type="PANTHER" id="PTHR21344">
    <property type="entry name" value="RAL GTPASE-ACTIVATING PROTEIN SUBUNIT BETA"/>
    <property type="match status" value="1"/>
</dbReference>
<dbReference type="EMBL" id="KB206395">
    <property type="protein sequence ID" value="ELP92118.1"/>
    <property type="molecule type" value="Genomic_DNA"/>
</dbReference>
<dbReference type="KEGG" id="eiv:EIN_380450"/>
<name>A0A0A1UAL9_ENTIV</name>
<keyword evidence="3" id="KW-1185">Reference proteome</keyword>
<proteinExistence type="predicted"/>
<sequence length="1139" mass="130903">MDRNNTIQYMGSPVHINFISTVTELGLANNESNTEVLSFLNEDGQIEIISLVLHSLSTSKNLPNIEDREQLMWIVSTLSKTFVSDKTAGMISLIVALYGRWLRDENELNRPRYITNNYKEAATVLLGQMTLAFSTFKTVKSEIQTHVECCASVVNLLFDLIVTKRGSEMNDWITTCVFGMFESFFKFFHKGENASERRDNPMYIDYIHLMKRLINLLHYCILRGASTASMYWNIFIQNASTWFNESEFVSQWGASLLALQEAYMNHILNPSSASPHINFLCNTGKIILFDMEESVTQDMWLSFIKLSNVEYSIIEPYNAFLIQEAISMAMHDLLSYEEIDKKLPPPDGNVILDLFGDNCTLPIFHLDSRFYLDAMVTSVGNICSFFGETLKTTTYEEKYLQLLIHVIRTVLSSNEMLLVKMCIDTIENVLEHPISNLLEILPLLYSSILQFFVYAESDKEVAQLLNASTYNTFIKVLNASLVHFNKYLLLQNEGKVDEYDEILLCTLLRKLVKTELCSTHNFNLLCDLLTSVFITFIPQVKKIENIKLDYHDNVTESVFHLAWGVLFDVTLFVEKSSDFKFQQLQSIFTVFLTIAPTAKAIPKNGPTFTEAVVQLVFFVFAYFEGQKSVKEIPEVLVNLLIRVIMEYLILDNTLQNRYIGLLLDILAKISPLFPSLSLEFQLLLEHFIQFEMPKTWELFQDGILIEQKLLEKQKNPIEHISMFMKNNDLYSLVDVPLENQNTQTYIIKRTSCGCHMCKCALNTQQSTQTNRSVTVTPNKNMQILRMTNPLFCCDKSETSTKEEEIKLLTFVINNRNNKSSGIDPFSTTLGAQLIHSNIIGISSDDVCLNVCEELFQQIRMLDETKSYFTHTVLIDYPQDIPLTEYFVTFLNQISKTQTFSRQSQTTQMEEQRKFISIDTTDGNFICECPAAFKTAQKESYDIQIIVNVTERYSPKLIAKTVLVLCPISTFTLKITSMIDSKIVSTLFINKKSLSLHFPQIVFRLFVHNFNTLLNNNRKRQEIIDTITKTFSYKNGRTGLFLFNNVTQKNLEKAQTINFSSVTEHPPISPVDTPQSFKVKNGMVLPQTIDKQILDLKSHPTPEIPLFHLTQNDLKQEQEEHARLKNTIRSQDTTLPRFYP</sequence>
<dbReference type="RefSeq" id="XP_004258889.1">
    <property type="nucleotide sequence ID" value="XM_004258841.1"/>
</dbReference>
<feature type="coiled-coil region" evidence="1">
    <location>
        <begin position="1106"/>
        <end position="1133"/>
    </location>
</feature>
<dbReference type="GeneID" id="14891146"/>
<dbReference type="AlphaFoldDB" id="A0A0A1UAL9"/>
<dbReference type="VEuPathDB" id="AmoebaDB:EIN_380450"/>
<dbReference type="GO" id="GO:0005096">
    <property type="term" value="F:GTPase activator activity"/>
    <property type="evidence" value="ECO:0007669"/>
    <property type="project" value="InterPro"/>
</dbReference>
<evidence type="ECO:0000256" key="1">
    <source>
        <dbReference type="SAM" id="Coils"/>
    </source>
</evidence>
<protein>
    <submittedName>
        <fullName evidence="2">Uncharacterized protein</fullName>
    </submittedName>
</protein>
<evidence type="ECO:0000313" key="2">
    <source>
        <dbReference type="EMBL" id="ELP92118.1"/>
    </source>
</evidence>
<dbReference type="PANTHER" id="PTHR21344:SF1">
    <property type="entry name" value="RAL GTPASE-ACTIVATING PROTEIN SUBUNIT BETA"/>
    <property type="match status" value="1"/>
</dbReference>
<gene>
    <name evidence="2" type="ORF">EIN_380450</name>
</gene>
<reference evidence="2 3" key="1">
    <citation type="submission" date="2012-10" db="EMBL/GenBank/DDBJ databases">
        <authorList>
            <person name="Zafar N."/>
            <person name="Inman J."/>
            <person name="Hall N."/>
            <person name="Lorenzi H."/>
            <person name="Caler E."/>
        </authorList>
    </citation>
    <scope>NUCLEOTIDE SEQUENCE [LARGE SCALE GENOMIC DNA]</scope>
    <source>
        <strain evidence="2 3">IP1</strain>
    </source>
</reference>
<dbReference type="Proteomes" id="UP000014680">
    <property type="component" value="Unassembled WGS sequence"/>
</dbReference>
<keyword evidence="1" id="KW-0175">Coiled coil</keyword>
<evidence type="ECO:0000313" key="3">
    <source>
        <dbReference type="Proteomes" id="UP000014680"/>
    </source>
</evidence>
<organism evidence="2 3">
    <name type="scientific">Entamoeba invadens IP1</name>
    <dbReference type="NCBI Taxonomy" id="370355"/>
    <lineage>
        <taxon>Eukaryota</taxon>
        <taxon>Amoebozoa</taxon>
        <taxon>Evosea</taxon>
        <taxon>Archamoebae</taxon>
        <taxon>Mastigamoebida</taxon>
        <taxon>Entamoebidae</taxon>
        <taxon>Entamoeba</taxon>
    </lineage>
</organism>
<accession>A0A0A1UAL9</accession>
<dbReference type="InterPro" id="IPR039930">
    <property type="entry name" value="RALGAPB"/>
</dbReference>